<proteinExistence type="predicted"/>
<organism evidence="1 2">
    <name type="scientific">Dryococelus australis</name>
    <dbReference type="NCBI Taxonomy" id="614101"/>
    <lineage>
        <taxon>Eukaryota</taxon>
        <taxon>Metazoa</taxon>
        <taxon>Ecdysozoa</taxon>
        <taxon>Arthropoda</taxon>
        <taxon>Hexapoda</taxon>
        <taxon>Insecta</taxon>
        <taxon>Pterygota</taxon>
        <taxon>Neoptera</taxon>
        <taxon>Polyneoptera</taxon>
        <taxon>Phasmatodea</taxon>
        <taxon>Verophasmatodea</taxon>
        <taxon>Anareolatae</taxon>
        <taxon>Phasmatidae</taxon>
        <taxon>Eurycanthinae</taxon>
        <taxon>Dryococelus</taxon>
    </lineage>
</organism>
<evidence type="ECO:0000313" key="2">
    <source>
        <dbReference type="Proteomes" id="UP001159363"/>
    </source>
</evidence>
<keyword evidence="2" id="KW-1185">Reference proteome</keyword>
<name>A0ABQ9I3C5_9NEOP</name>
<protein>
    <submittedName>
        <fullName evidence="1">Uncharacterized protein</fullName>
    </submittedName>
</protein>
<dbReference type="Proteomes" id="UP001159363">
    <property type="component" value="Chromosome 3"/>
</dbReference>
<accession>A0ABQ9I3C5</accession>
<dbReference type="EMBL" id="JARBHB010000003">
    <property type="protein sequence ID" value="KAJ8891152.1"/>
    <property type="molecule type" value="Genomic_DNA"/>
</dbReference>
<reference evidence="1 2" key="1">
    <citation type="submission" date="2023-02" db="EMBL/GenBank/DDBJ databases">
        <title>LHISI_Scaffold_Assembly.</title>
        <authorList>
            <person name="Stuart O.P."/>
            <person name="Cleave R."/>
            <person name="Magrath M.J.L."/>
            <person name="Mikheyev A.S."/>
        </authorList>
    </citation>
    <scope>NUCLEOTIDE SEQUENCE [LARGE SCALE GENOMIC DNA]</scope>
    <source>
        <strain evidence="1">Daus_M_001</strain>
        <tissue evidence="1">Leg muscle</tissue>
    </source>
</reference>
<comment type="caution">
    <text evidence="1">The sequence shown here is derived from an EMBL/GenBank/DDBJ whole genome shotgun (WGS) entry which is preliminary data.</text>
</comment>
<gene>
    <name evidence="1" type="ORF">PR048_010666</name>
</gene>
<sequence>MLLTANIPVEKADDLNIIQRLEKHVGSGNIIGAKALRHNYVQKTGQQNRDDCRKLLQGQKVVTMSDETTDCTSRCIFIVLLCVLTGNTLVECIVELDGSTYPLMYKISSKVSDLQDTLLLISRGNCCSLNQIVKIMPVLVRQVQEKTFLAGYLSFQKQVAATLQEERKVDVPEVLNGLKESHCDFAESAISALWIPPSNVDSQRALSSFGHILTDLRTNLKVENIEIMLSSY</sequence>
<evidence type="ECO:0000313" key="1">
    <source>
        <dbReference type="EMBL" id="KAJ8891152.1"/>
    </source>
</evidence>